<keyword evidence="2" id="KW-1185">Reference proteome</keyword>
<proteinExistence type="predicted"/>
<dbReference type="EMBL" id="JANSHE010002663">
    <property type="protein sequence ID" value="KAJ2990224.1"/>
    <property type="molecule type" value="Genomic_DNA"/>
</dbReference>
<protein>
    <submittedName>
        <fullName evidence="1">Uncharacterized protein</fullName>
    </submittedName>
</protein>
<name>A0ACC1PFC2_9APHY</name>
<reference evidence="1" key="1">
    <citation type="submission" date="2022-08" db="EMBL/GenBank/DDBJ databases">
        <title>Genome Sequence of Pycnoporus sanguineus.</title>
        <authorList>
            <person name="Buettner E."/>
        </authorList>
    </citation>
    <scope>NUCLEOTIDE SEQUENCE</scope>
    <source>
        <strain evidence="1">CG-C14</strain>
    </source>
</reference>
<sequence length="162" mass="17872">MEDDPPPTLAVHDDHPLALELASLRAAVSRYQAGLSCALRSPSNAHQLTYRLGSTNVTINASPRSLTIHPGSQSSSLTLGTGGFKRLPRSLERCQRQLDAPFKAFHGNHRQPGLRTSQEASVATTVDSEHHWWWQVSYTAVLSLTPDPGKWQRRSTISVRVI</sequence>
<gene>
    <name evidence="1" type="ORF">NUW54_g8537</name>
</gene>
<evidence type="ECO:0000313" key="2">
    <source>
        <dbReference type="Proteomes" id="UP001144978"/>
    </source>
</evidence>
<evidence type="ECO:0000313" key="1">
    <source>
        <dbReference type="EMBL" id="KAJ2990224.1"/>
    </source>
</evidence>
<comment type="caution">
    <text evidence="1">The sequence shown here is derived from an EMBL/GenBank/DDBJ whole genome shotgun (WGS) entry which is preliminary data.</text>
</comment>
<dbReference type="Proteomes" id="UP001144978">
    <property type="component" value="Unassembled WGS sequence"/>
</dbReference>
<organism evidence="1 2">
    <name type="scientific">Trametes sanguinea</name>
    <dbReference type="NCBI Taxonomy" id="158606"/>
    <lineage>
        <taxon>Eukaryota</taxon>
        <taxon>Fungi</taxon>
        <taxon>Dikarya</taxon>
        <taxon>Basidiomycota</taxon>
        <taxon>Agaricomycotina</taxon>
        <taxon>Agaricomycetes</taxon>
        <taxon>Polyporales</taxon>
        <taxon>Polyporaceae</taxon>
        <taxon>Trametes</taxon>
    </lineage>
</organism>
<accession>A0ACC1PFC2</accession>